<feature type="signal peptide" evidence="3">
    <location>
        <begin position="1"/>
        <end position="20"/>
    </location>
</feature>
<evidence type="ECO:0000313" key="5">
    <source>
        <dbReference type="Proteomes" id="UP000278222"/>
    </source>
</evidence>
<accession>A0A3N1MFM8</accession>
<dbReference type="RefSeq" id="WP_123688228.1">
    <property type="nucleotide sequence ID" value="NZ_AP019700.1"/>
</dbReference>
<sequence>MKLPCLIAAATLALVSPALAQKTKIEVQYPLGFIFDPVFKDIKAEFEKANPDYEVFYRPAYKEYEDAAQTALRQSITKQLPDVSFQAINLQRLFVDRGIAVDIGPFIAQEKDWKGQGYSDSMMALGTFNGKPYGLAFAVSTPIIYFNEDLVRKAGADPENFPNTWDGIFDLSKKIQALGSDTVGMYHSWTITGNWMWQSLVFSHGGAMMSADEKKVAFDGPGGQQSIDLMGRMVTEAKMPNLAHEAARQSFFAGKVGIWTESTSLLRVADDGVGGKFKWRTAVFPVPAADGKLPTGGAAALMFAATPEKQKGAWAFMKFISGADGATIMVKGSGYMPPNSLPADDPNRLKPFYATKPNHLTSLKQQKYMTPWYAFPGDNGLKIIAVIKDHLQSVVDGSTPPRTALTSMSKDVQALVPK</sequence>
<feature type="chain" id="PRO_5018180145" evidence="3">
    <location>
        <begin position="21"/>
        <end position="418"/>
    </location>
</feature>
<gene>
    <name evidence="4" type="ORF">EDC65_0649</name>
</gene>
<dbReference type="PANTHER" id="PTHR43649:SF12">
    <property type="entry name" value="DIACETYLCHITOBIOSE BINDING PROTEIN DASA"/>
    <property type="match status" value="1"/>
</dbReference>
<dbReference type="GO" id="GO:0042597">
    <property type="term" value="C:periplasmic space"/>
    <property type="evidence" value="ECO:0007669"/>
    <property type="project" value="UniProtKB-SubCell"/>
</dbReference>
<comment type="subcellular location">
    <subcellularLocation>
        <location evidence="1">Periplasm</location>
    </subcellularLocation>
</comment>
<comment type="similarity">
    <text evidence="2">Belongs to the bacterial solute-binding protein 1 family.</text>
</comment>
<dbReference type="PANTHER" id="PTHR43649">
    <property type="entry name" value="ARABINOSE-BINDING PROTEIN-RELATED"/>
    <property type="match status" value="1"/>
</dbReference>
<reference evidence="4 5" key="1">
    <citation type="submission" date="2018-11" db="EMBL/GenBank/DDBJ databases">
        <title>Genomic Encyclopedia of Type Strains, Phase IV (KMG-IV): sequencing the most valuable type-strain genomes for metagenomic binning, comparative biology and taxonomic classification.</title>
        <authorList>
            <person name="Goeker M."/>
        </authorList>
    </citation>
    <scope>NUCLEOTIDE SEQUENCE [LARGE SCALE GENOMIC DNA]</scope>
    <source>
        <strain evidence="4 5">DSM 5900</strain>
    </source>
</reference>
<protein>
    <submittedName>
        <fullName evidence="4">Carbohydrate ABC transporter substrate-binding protein (CUT1 family)</fullName>
    </submittedName>
</protein>
<evidence type="ECO:0000256" key="1">
    <source>
        <dbReference type="ARBA" id="ARBA00004418"/>
    </source>
</evidence>
<dbReference type="EMBL" id="RJKX01000011">
    <property type="protein sequence ID" value="ROQ01470.1"/>
    <property type="molecule type" value="Genomic_DNA"/>
</dbReference>
<dbReference type="AlphaFoldDB" id="A0A3N1MFM8"/>
<dbReference type="InterPro" id="IPR050490">
    <property type="entry name" value="Bact_solute-bd_prot1"/>
</dbReference>
<dbReference type="SUPFAM" id="SSF53850">
    <property type="entry name" value="Periplasmic binding protein-like II"/>
    <property type="match status" value="1"/>
</dbReference>
<proteinExistence type="inferred from homology"/>
<evidence type="ECO:0000256" key="2">
    <source>
        <dbReference type="ARBA" id="ARBA00008520"/>
    </source>
</evidence>
<organism evidence="4 5">
    <name type="scientific">Stella humosa</name>
    <dbReference type="NCBI Taxonomy" id="94"/>
    <lineage>
        <taxon>Bacteria</taxon>
        <taxon>Pseudomonadati</taxon>
        <taxon>Pseudomonadota</taxon>
        <taxon>Alphaproteobacteria</taxon>
        <taxon>Rhodospirillales</taxon>
        <taxon>Stellaceae</taxon>
        <taxon>Stella</taxon>
    </lineage>
</organism>
<dbReference type="Pfam" id="PF13416">
    <property type="entry name" value="SBP_bac_8"/>
    <property type="match status" value="1"/>
</dbReference>
<comment type="caution">
    <text evidence="4">The sequence shown here is derived from an EMBL/GenBank/DDBJ whole genome shotgun (WGS) entry which is preliminary data.</text>
</comment>
<dbReference type="OrthoDB" id="2509690at2"/>
<name>A0A3N1MFM8_9PROT</name>
<evidence type="ECO:0000256" key="3">
    <source>
        <dbReference type="SAM" id="SignalP"/>
    </source>
</evidence>
<dbReference type="Gene3D" id="3.40.190.10">
    <property type="entry name" value="Periplasmic binding protein-like II"/>
    <property type="match status" value="2"/>
</dbReference>
<keyword evidence="5" id="KW-1185">Reference proteome</keyword>
<evidence type="ECO:0000313" key="4">
    <source>
        <dbReference type="EMBL" id="ROQ01470.1"/>
    </source>
</evidence>
<keyword evidence="3" id="KW-0732">Signal</keyword>
<dbReference type="Proteomes" id="UP000278222">
    <property type="component" value="Unassembled WGS sequence"/>
</dbReference>
<dbReference type="CDD" id="cd14748">
    <property type="entry name" value="PBP2_UgpB"/>
    <property type="match status" value="1"/>
</dbReference>
<dbReference type="InterPro" id="IPR006059">
    <property type="entry name" value="SBP"/>
</dbReference>